<reference evidence="8 9" key="1">
    <citation type="submission" date="2019-02" db="EMBL/GenBank/DDBJ databases">
        <title>Kribbella capetownensis sp. nov. and Kribbella speibonae sp. nov., isolated from soil.</title>
        <authorList>
            <person name="Curtis S.M."/>
            <person name="Norton I."/>
            <person name="Everest G.J."/>
            <person name="Meyers P.R."/>
        </authorList>
    </citation>
    <scope>NUCLEOTIDE SEQUENCE [LARGE SCALE GENOMIC DNA]</scope>
    <source>
        <strain evidence="8 9">NRRL B-24813</strain>
    </source>
</reference>
<sequence length="280" mass="29172">MPSSQAMSDPSARLPPLLPLLLGQIAHQIRLLLRTPRAMGTGLVLPILLLLLNSSDGQIAPSRLAGCAVLGTTMIAWTTHGIGLVAARESGVMKRWRATPLPAWCYLSGQIVASVLVSVLAGAVAVLAGVAFFGTDLDIWRALAMLTAIFLGALACASAATAVTGFISTVASAFPILGLTYLPVVLFSGTVGDPVKASWVSTIASYLPVRPIIEAAGHALTGTGLPVRDVLVLCGWSVAGLLVSLAVFRWEPTRTRQRRPARTSTAPRADAGGDHVGRRS</sequence>
<name>A0A4R0KXY1_9ACTN</name>
<protein>
    <submittedName>
        <fullName evidence="8">ABC transporter permease</fullName>
    </submittedName>
</protein>
<evidence type="ECO:0000313" key="9">
    <source>
        <dbReference type="Proteomes" id="UP000291144"/>
    </source>
</evidence>
<dbReference type="InterPro" id="IPR013525">
    <property type="entry name" value="ABC2_TM"/>
</dbReference>
<feature type="region of interest" description="Disordered" evidence="5">
    <location>
        <begin position="256"/>
        <end position="280"/>
    </location>
</feature>
<keyword evidence="2 6" id="KW-0812">Transmembrane</keyword>
<dbReference type="GO" id="GO:0016020">
    <property type="term" value="C:membrane"/>
    <property type="evidence" value="ECO:0007669"/>
    <property type="project" value="UniProtKB-SubCell"/>
</dbReference>
<evidence type="ECO:0000259" key="7">
    <source>
        <dbReference type="Pfam" id="PF01061"/>
    </source>
</evidence>
<dbReference type="OrthoDB" id="9778589at2"/>
<evidence type="ECO:0000256" key="2">
    <source>
        <dbReference type="ARBA" id="ARBA00022692"/>
    </source>
</evidence>
<feature type="domain" description="ABC-2 type transporter transmembrane" evidence="7">
    <location>
        <begin position="41"/>
        <end position="216"/>
    </location>
</feature>
<keyword evidence="9" id="KW-1185">Reference proteome</keyword>
<comment type="caution">
    <text evidence="8">The sequence shown here is derived from an EMBL/GenBank/DDBJ whole genome shotgun (WGS) entry which is preliminary data.</text>
</comment>
<feature type="transmembrane region" description="Helical" evidence="6">
    <location>
        <begin position="64"/>
        <end position="87"/>
    </location>
</feature>
<evidence type="ECO:0000256" key="6">
    <source>
        <dbReference type="SAM" id="Phobius"/>
    </source>
</evidence>
<dbReference type="Pfam" id="PF01061">
    <property type="entry name" value="ABC2_membrane"/>
    <property type="match status" value="1"/>
</dbReference>
<keyword evidence="3 6" id="KW-1133">Transmembrane helix</keyword>
<gene>
    <name evidence="8" type="ORF">E0H73_12425</name>
</gene>
<dbReference type="GO" id="GO:0140359">
    <property type="term" value="F:ABC-type transporter activity"/>
    <property type="evidence" value="ECO:0007669"/>
    <property type="project" value="InterPro"/>
</dbReference>
<dbReference type="Proteomes" id="UP000291144">
    <property type="component" value="Unassembled WGS sequence"/>
</dbReference>
<organism evidence="8 9">
    <name type="scientific">Kribbella pittospori</name>
    <dbReference type="NCBI Taxonomy" id="722689"/>
    <lineage>
        <taxon>Bacteria</taxon>
        <taxon>Bacillati</taxon>
        <taxon>Actinomycetota</taxon>
        <taxon>Actinomycetes</taxon>
        <taxon>Propionibacteriales</taxon>
        <taxon>Kribbellaceae</taxon>
        <taxon>Kribbella</taxon>
    </lineage>
</organism>
<dbReference type="AlphaFoldDB" id="A0A4R0KXY1"/>
<feature type="transmembrane region" description="Helical" evidence="6">
    <location>
        <begin position="145"/>
        <end position="177"/>
    </location>
</feature>
<dbReference type="InterPro" id="IPR051784">
    <property type="entry name" value="Nod_factor_ABC_transporter"/>
</dbReference>
<feature type="compositionally biased region" description="Basic and acidic residues" evidence="5">
    <location>
        <begin position="271"/>
        <end position="280"/>
    </location>
</feature>
<proteinExistence type="predicted"/>
<evidence type="ECO:0000256" key="3">
    <source>
        <dbReference type="ARBA" id="ARBA00022989"/>
    </source>
</evidence>
<accession>A0A4R0KXY1</accession>
<feature type="transmembrane region" description="Helical" evidence="6">
    <location>
        <begin position="230"/>
        <end position="250"/>
    </location>
</feature>
<evidence type="ECO:0000256" key="5">
    <source>
        <dbReference type="SAM" id="MobiDB-lite"/>
    </source>
</evidence>
<keyword evidence="4 6" id="KW-0472">Membrane</keyword>
<comment type="subcellular location">
    <subcellularLocation>
        <location evidence="1">Membrane</location>
        <topology evidence="1">Multi-pass membrane protein</topology>
    </subcellularLocation>
</comment>
<feature type="transmembrane region" description="Helical" evidence="6">
    <location>
        <begin position="107"/>
        <end position="133"/>
    </location>
</feature>
<evidence type="ECO:0000313" key="8">
    <source>
        <dbReference type="EMBL" id="TCC63258.1"/>
    </source>
</evidence>
<evidence type="ECO:0000256" key="1">
    <source>
        <dbReference type="ARBA" id="ARBA00004141"/>
    </source>
</evidence>
<evidence type="ECO:0000256" key="4">
    <source>
        <dbReference type="ARBA" id="ARBA00023136"/>
    </source>
</evidence>
<dbReference type="EMBL" id="SJKB01000003">
    <property type="protein sequence ID" value="TCC63258.1"/>
    <property type="molecule type" value="Genomic_DNA"/>
</dbReference>
<dbReference type="PANTHER" id="PTHR43229">
    <property type="entry name" value="NODULATION PROTEIN J"/>
    <property type="match status" value="1"/>
</dbReference>
<dbReference type="PANTHER" id="PTHR43229:SF6">
    <property type="entry name" value="ABC-TYPE MULTIDRUG TRANSPORT SYSTEM, PERMEASE COMPONENT"/>
    <property type="match status" value="1"/>
</dbReference>